<dbReference type="FunFam" id="3.30.1330.40:FF:000001">
    <property type="entry name" value="L-PSP family endoribonuclease"/>
    <property type="match status" value="1"/>
</dbReference>
<dbReference type="Gene3D" id="3.30.1330.40">
    <property type="entry name" value="RutC-like"/>
    <property type="match status" value="1"/>
</dbReference>
<dbReference type="EMBL" id="FOTO01000006">
    <property type="protein sequence ID" value="SFL76527.1"/>
    <property type="molecule type" value="Genomic_DNA"/>
</dbReference>
<dbReference type="NCBIfam" id="TIGR00004">
    <property type="entry name" value="Rid family detoxifying hydrolase"/>
    <property type="match status" value="1"/>
</dbReference>
<organism evidence="2 3">
    <name type="scientific">Desulfomicrobium norvegicum (strain DSM 1741 / NCIMB 8310)</name>
    <name type="common">Desulfovibrio baculatus (strain Norway 4)</name>
    <name type="synonym">Desulfovibrio desulfuricans (strain Norway 4)</name>
    <dbReference type="NCBI Taxonomy" id="52561"/>
    <lineage>
        <taxon>Bacteria</taxon>
        <taxon>Pseudomonadati</taxon>
        <taxon>Thermodesulfobacteriota</taxon>
        <taxon>Desulfovibrionia</taxon>
        <taxon>Desulfovibrionales</taxon>
        <taxon>Desulfomicrobiaceae</taxon>
        <taxon>Desulfomicrobium</taxon>
    </lineage>
</organism>
<dbReference type="GO" id="GO:0019239">
    <property type="term" value="F:deaminase activity"/>
    <property type="evidence" value="ECO:0007669"/>
    <property type="project" value="TreeGrafter"/>
</dbReference>
<dbReference type="InterPro" id="IPR006175">
    <property type="entry name" value="YjgF/YER057c/UK114"/>
</dbReference>
<sequence length="128" mass="13699">MANKQSVSTTKAPGAIGPYSQAIITGNLLFASGQLPINPETGKIPEGPIGNRARQVFENLRAIVEEAGGNLNDVVKTTVFMTNLQDFKEMNEVYATYFSDPFPARSAVQVAALPLGADIEMEAIISLK</sequence>
<dbReference type="Proteomes" id="UP000199581">
    <property type="component" value="Unassembled WGS sequence"/>
</dbReference>
<dbReference type="GO" id="GO:0005829">
    <property type="term" value="C:cytosol"/>
    <property type="evidence" value="ECO:0007669"/>
    <property type="project" value="TreeGrafter"/>
</dbReference>
<dbReference type="CDD" id="cd00448">
    <property type="entry name" value="YjgF_YER057c_UK114_family"/>
    <property type="match status" value="1"/>
</dbReference>
<dbReference type="InterPro" id="IPR019897">
    <property type="entry name" value="RidA_CS"/>
</dbReference>
<evidence type="ECO:0000313" key="3">
    <source>
        <dbReference type="Proteomes" id="UP000199581"/>
    </source>
</evidence>
<comment type="similarity">
    <text evidence="1">Belongs to the RutC family.</text>
</comment>
<dbReference type="PROSITE" id="PS01094">
    <property type="entry name" value="UPF0076"/>
    <property type="match status" value="1"/>
</dbReference>
<dbReference type="InterPro" id="IPR006056">
    <property type="entry name" value="RidA"/>
</dbReference>
<proteinExistence type="inferred from homology"/>
<evidence type="ECO:0000256" key="1">
    <source>
        <dbReference type="ARBA" id="ARBA00010552"/>
    </source>
</evidence>
<accession>A0A8G2C335</accession>
<dbReference type="RefSeq" id="WP_092191983.1">
    <property type="nucleotide sequence ID" value="NZ_FOTO01000006.1"/>
</dbReference>
<protein>
    <submittedName>
        <fullName evidence="2">2-iminobutanoate/2-iminopropanoate deaminase</fullName>
    </submittedName>
</protein>
<dbReference type="InterPro" id="IPR035959">
    <property type="entry name" value="RutC-like_sf"/>
</dbReference>
<reference evidence="2 3" key="1">
    <citation type="submission" date="2016-10" db="EMBL/GenBank/DDBJ databases">
        <authorList>
            <person name="Varghese N."/>
            <person name="Submissions S."/>
        </authorList>
    </citation>
    <scope>NUCLEOTIDE SEQUENCE [LARGE SCALE GENOMIC DNA]</scope>
    <source>
        <strain evidence="2 3">DSM 1741</strain>
    </source>
</reference>
<dbReference type="PANTHER" id="PTHR11803">
    <property type="entry name" value="2-IMINOBUTANOATE/2-IMINOPROPANOATE DEAMINASE RIDA"/>
    <property type="match status" value="1"/>
</dbReference>
<keyword evidence="3" id="KW-1185">Reference proteome</keyword>
<evidence type="ECO:0000313" key="2">
    <source>
        <dbReference type="EMBL" id="SFL76527.1"/>
    </source>
</evidence>
<dbReference type="SUPFAM" id="SSF55298">
    <property type="entry name" value="YjgF-like"/>
    <property type="match status" value="1"/>
</dbReference>
<gene>
    <name evidence="2" type="ORF">SAMN05421830_10634</name>
</gene>
<dbReference type="Pfam" id="PF01042">
    <property type="entry name" value="Ribonuc_L-PSP"/>
    <property type="match status" value="1"/>
</dbReference>
<name>A0A8G2C335_DESNO</name>
<dbReference type="OrthoDB" id="9808943at2"/>
<dbReference type="AlphaFoldDB" id="A0A8G2C335"/>
<comment type="caution">
    <text evidence="2">The sequence shown here is derived from an EMBL/GenBank/DDBJ whole genome shotgun (WGS) entry which is preliminary data.</text>
</comment>
<dbReference type="PANTHER" id="PTHR11803:SF39">
    <property type="entry name" value="2-IMINOBUTANOATE_2-IMINOPROPANOATE DEAMINASE"/>
    <property type="match status" value="1"/>
</dbReference>